<dbReference type="CDD" id="cd00304">
    <property type="entry name" value="RT_like"/>
    <property type="match status" value="1"/>
</dbReference>
<dbReference type="InterPro" id="IPR043502">
    <property type="entry name" value="DNA/RNA_pol_sf"/>
</dbReference>
<name>A0A8B8A4D7_ACAPL</name>
<dbReference type="InterPro" id="IPR000477">
    <property type="entry name" value="RT_dom"/>
</dbReference>
<sequence length="193" mass="22290">MTCFQWRDKFFEQSSGTSMGSPLSPVLADLFMEEFEQTAHLLCGPQLEPNVWIRYVDDTFVVWPHSPQDLQLFLQHLNSQHNNIQFTMEKEKDGRIAFLGNTSHRIQSILLHHGIKVFHTTSNKIQATLQSHKDKQDPKTKPGVYRIPCERGKVYIGETGRDLTTRLNEHRAHERRGNLQVVPPKVTECISTK</sequence>
<dbReference type="Pfam" id="PF01541">
    <property type="entry name" value="GIY-YIG"/>
    <property type="match status" value="1"/>
</dbReference>
<dbReference type="GeneID" id="110990212"/>
<feature type="domain" description="GIY-YIG" evidence="1">
    <location>
        <begin position="140"/>
        <end position="193"/>
    </location>
</feature>
<gene>
    <name evidence="4" type="primary">LOC110990212</name>
</gene>
<keyword evidence="3" id="KW-1185">Reference proteome</keyword>
<dbReference type="KEGG" id="aplc:110990212"/>
<dbReference type="PROSITE" id="PS50164">
    <property type="entry name" value="GIY_YIG"/>
    <property type="match status" value="1"/>
</dbReference>
<dbReference type="SUPFAM" id="SSF56672">
    <property type="entry name" value="DNA/RNA polymerases"/>
    <property type="match status" value="1"/>
</dbReference>
<dbReference type="PANTHER" id="PTHR21301:SF11">
    <property type="entry name" value="GIY-YIG DOMAIN-CONTAINING PROTEIN"/>
    <property type="match status" value="1"/>
</dbReference>
<feature type="domain" description="Reverse transcriptase" evidence="2">
    <location>
        <begin position="1"/>
        <end position="117"/>
    </location>
</feature>
<dbReference type="RefSeq" id="XP_022110786.1">
    <property type="nucleotide sequence ID" value="XM_022255094.1"/>
</dbReference>
<dbReference type="InterPro" id="IPR000305">
    <property type="entry name" value="GIY-YIG_endonuc"/>
</dbReference>
<dbReference type="InterPro" id="IPR035901">
    <property type="entry name" value="GIY-YIG_endonuc_sf"/>
</dbReference>
<dbReference type="OrthoDB" id="6137646at2759"/>
<dbReference type="AlphaFoldDB" id="A0A8B8A4D7"/>
<dbReference type="Proteomes" id="UP000694845">
    <property type="component" value="Unplaced"/>
</dbReference>
<dbReference type="PROSITE" id="PS50878">
    <property type="entry name" value="RT_POL"/>
    <property type="match status" value="1"/>
</dbReference>
<protein>
    <submittedName>
        <fullName evidence="4">Uncharacterized protein LOC110990212</fullName>
    </submittedName>
</protein>
<dbReference type="OMA" id="NEHRAHE"/>
<dbReference type="PANTHER" id="PTHR21301">
    <property type="entry name" value="REVERSE TRANSCRIPTASE"/>
    <property type="match status" value="1"/>
</dbReference>
<evidence type="ECO:0000313" key="3">
    <source>
        <dbReference type="Proteomes" id="UP000694845"/>
    </source>
</evidence>
<evidence type="ECO:0000259" key="1">
    <source>
        <dbReference type="PROSITE" id="PS50164"/>
    </source>
</evidence>
<evidence type="ECO:0000259" key="2">
    <source>
        <dbReference type="PROSITE" id="PS50878"/>
    </source>
</evidence>
<reference evidence="4" key="1">
    <citation type="submission" date="2025-08" db="UniProtKB">
        <authorList>
            <consortium name="RefSeq"/>
        </authorList>
    </citation>
    <scope>IDENTIFICATION</scope>
</reference>
<evidence type="ECO:0000313" key="4">
    <source>
        <dbReference type="RefSeq" id="XP_022110786.1"/>
    </source>
</evidence>
<accession>A0A8B8A4D7</accession>
<dbReference type="Pfam" id="PF00078">
    <property type="entry name" value="RVT_1"/>
    <property type="match status" value="1"/>
</dbReference>
<organism evidence="3 4">
    <name type="scientific">Acanthaster planci</name>
    <name type="common">Crown-of-thorns starfish</name>
    <dbReference type="NCBI Taxonomy" id="133434"/>
    <lineage>
        <taxon>Eukaryota</taxon>
        <taxon>Metazoa</taxon>
        <taxon>Echinodermata</taxon>
        <taxon>Eleutherozoa</taxon>
        <taxon>Asterozoa</taxon>
        <taxon>Asteroidea</taxon>
        <taxon>Valvatacea</taxon>
        <taxon>Valvatida</taxon>
        <taxon>Acanthasteridae</taxon>
        <taxon>Acanthaster</taxon>
    </lineage>
</organism>
<proteinExistence type="predicted"/>
<dbReference type="SUPFAM" id="SSF82771">
    <property type="entry name" value="GIY-YIG endonuclease"/>
    <property type="match status" value="1"/>
</dbReference>